<organism evidence="1 2">
    <name type="scientific">Escherichia coli</name>
    <dbReference type="NCBI Taxonomy" id="562"/>
    <lineage>
        <taxon>Bacteria</taxon>
        <taxon>Pseudomonadati</taxon>
        <taxon>Pseudomonadota</taxon>
        <taxon>Gammaproteobacteria</taxon>
        <taxon>Enterobacterales</taxon>
        <taxon>Enterobacteriaceae</taxon>
        <taxon>Escherichia</taxon>
    </lineage>
</organism>
<name>A0A6L9A9R5_ECOLX</name>
<dbReference type="AlphaFoldDB" id="A0A6L9A9R5"/>
<gene>
    <name evidence="1" type="ORF">GUC01_25100</name>
</gene>
<dbReference type="Pfam" id="PF15940">
    <property type="entry name" value="YjcB"/>
    <property type="match status" value="1"/>
</dbReference>
<proteinExistence type="predicted"/>
<comment type="caution">
    <text evidence="1">The sequence shown here is derived from an EMBL/GenBank/DDBJ whole genome shotgun (WGS) entry which is preliminary data.</text>
</comment>
<accession>A0A6L9A9R5</accession>
<dbReference type="Proteomes" id="UP000475070">
    <property type="component" value="Unassembled WGS sequence"/>
</dbReference>
<sequence>AIWHNIESVMIEEMNQTPPQWPMILT</sequence>
<dbReference type="EMBL" id="WXKQ01000063">
    <property type="protein sequence ID" value="NAG22240.1"/>
    <property type="molecule type" value="Genomic_DNA"/>
</dbReference>
<reference evidence="1 2" key="1">
    <citation type="journal article" date="2019" name="Nat. Med.">
        <title>A library of human gut bacterial isolates paired with longitudinal multiomics data enables mechanistic microbiome research.</title>
        <authorList>
            <person name="Poyet M."/>
            <person name="Groussin M."/>
            <person name="Gibbons S.M."/>
            <person name="Avila-Pacheco J."/>
            <person name="Jiang X."/>
            <person name="Kearney S.M."/>
            <person name="Perrotta A.R."/>
            <person name="Berdy B."/>
            <person name="Zhao S."/>
            <person name="Lieberman T.D."/>
            <person name="Swanson P.K."/>
            <person name="Smith M."/>
            <person name="Roesemann S."/>
            <person name="Alexander J.E."/>
            <person name="Rich S.A."/>
            <person name="Livny J."/>
            <person name="Vlamakis H."/>
            <person name="Clish C."/>
            <person name="Bullock K."/>
            <person name="Deik A."/>
            <person name="Scott J."/>
            <person name="Pierce K.A."/>
            <person name="Xavier R.J."/>
            <person name="Alm E.J."/>
        </authorList>
    </citation>
    <scope>NUCLEOTIDE SEQUENCE [LARGE SCALE GENOMIC DNA]</scope>
    <source>
        <strain evidence="1 2">BIOML-A112</strain>
    </source>
</reference>
<dbReference type="InterPro" id="IPR016958">
    <property type="entry name" value="UCP030798"/>
</dbReference>
<protein>
    <submittedName>
        <fullName evidence="1">Uncharacterized protein</fullName>
    </submittedName>
</protein>
<evidence type="ECO:0000313" key="1">
    <source>
        <dbReference type="EMBL" id="NAG22240.1"/>
    </source>
</evidence>
<feature type="non-terminal residue" evidence="1">
    <location>
        <position position="1"/>
    </location>
</feature>
<evidence type="ECO:0000313" key="2">
    <source>
        <dbReference type="Proteomes" id="UP000475070"/>
    </source>
</evidence>